<dbReference type="Proteomes" id="UP000609879">
    <property type="component" value="Unassembled WGS sequence"/>
</dbReference>
<keyword evidence="2" id="KW-1185">Reference proteome</keyword>
<reference evidence="1 2" key="1">
    <citation type="submission" date="2021-01" db="EMBL/GenBank/DDBJ databases">
        <title>Whole genome shotgun sequence of Actinoplanes deccanensis NBRC 13994.</title>
        <authorList>
            <person name="Komaki H."/>
            <person name="Tamura T."/>
        </authorList>
    </citation>
    <scope>NUCLEOTIDE SEQUENCE [LARGE SCALE GENOMIC DNA]</scope>
    <source>
        <strain evidence="1 2">NBRC 13994</strain>
    </source>
</reference>
<gene>
    <name evidence="1" type="ORF">Ade02nite_16380</name>
</gene>
<evidence type="ECO:0000313" key="2">
    <source>
        <dbReference type="Proteomes" id="UP000609879"/>
    </source>
</evidence>
<accession>A0ABQ3XZ97</accession>
<organism evidence="1 2">
    <name type="scientific">Paractinoplanes deccanensis</name>
    <dbReference type="NCBI Taxonomy" id="113561"/>
    <lineage>
        <taxon>Bacteria</taxon>
        <taxon>Bacillati</taxon>
        <taxon>Actinomycetota</taxon>
        <taxon>Actinomycetes</taxon>
        <taxon>Micromonosporales</taxon>
        <taxon>Micromonosporaceae</taxon>
        <taxon>Paractinoplanes</taxon>
    </lineage>
</organism>
<proteinExistence type="predicted"/>
<evidence type="ECO:0000313" key="1">
    <source>
        <dbReference type="EMBL" id="GID72997.1"/>
    </source>
</evidence>
<protein>
    <submittedName>
        <fullName evidence="1">Uncharacterized protein</fullName>
    </submittedName>
</protein>
<sequence>MLAENEKAREFVRSIDLSGTPRGIVPQGMAAEPQEIFDAAKAQAQVVGSGLMSFAQGVTPEVREAISNSALLAQLVANKRASAEKDPIAWYSAYTQVLQNVGWVLQESGWADYTAKGQAAEVHEKIIEVLSVALGPSVAALKLLQSAIDVLKAMKPDTSWLTIFSRETEHASIARFQIGLVEPGENDDVFVSMLACLVEGSSSVTQVLFFKYRAEHARFKGNSAKVSLNRAALEDLGPEIRKKVRAYMTDYLSTITDI</sequence>
<comment type="caution">
    <text evidence="1">The sequence shown here is derived from an EMBL/GenBank/DDBJ whole genome shotgun (WGS) entry which is preliminary data.</text>
</comment>
<name>A0ABQ3XZ97_9ACTN</name>
<dbReference type="EMBL" id="BOMI01000025">
    <property type="protein sequence ID" value="GID72997.1"/>
    <property type="molecule type" value="Genomic_DNA"/>
</dbReference>